<organism evidence="1 2">
    <name type="scientific">Alkalimonas collagenimarina</name>
    <dbReference type="NCBI Taxonomy" id="400390"/>
    <lineage>
        <taxon>Bacteria</taxon>
        <taxon>Pseudomonadati</taxon>
        <taxon>Pseudomonadota</taxon>
        <taxon>Gammaproteobacteria</taxon>
        <taxon>Alkalimonas</taxon>
    </lineage>
</organism>
<gene>
    <name evidence="1" type="ORF">Q3O60_05195</name>
</gene>
<dbReference type="RefSeq" id="WP_305892844.1">
    <property type="nucleotide sequence ID" value="NZ_JAUZVZ010000006.1"/>
</dbReference>
<evidence type="ECO:0000313" key="2">
    <source>
        <dbReference type="Proteomes" id="UP001231616"/>
    </source>
</evidence>
<reference evidence="1 2" key="1">
    <citation type="submission" date="2023-08" db="EMBL/GenBank/DDBJ databases">
        <authorList>
            <person name="Joshi A."/>
            <person name="Thite S."/>
        </authorList>
    </citation>
    <scope>NUCLEOTIDE SEQUENCE [LARGE SCALE GENOMIC DNA]</scope>
    <source>
        <strain evidence="1 2">AC40</strain>
    </source>
</reference>
<proteinExistence type="predicted"/>
<evidence type="ECO:0000313" key="1">
    <source>
        <dbReference type="EMBL" id="MDP4535574.1"/>
    </source>
</evidence>
<keyword evidence="2" id="KW-1185">Reference proteome</keyword>
<comment type="caution">
    <text evidence="1">The sequence shown here is derived from an EMBL/GenBank/DDBJ whole genome shotgun (WGS) entry which is preliminary data.</text>
</comment>
<accession>A0ABT9GWZ7</accession>
<name>A0ABT9GWZ7_9GAMM</name>
<sequence>MSELLDEKHLALISKHKLKREKELICAYENLTNYDVDTLIQYCYDAKDNEQAHLLLASLFTGRSIMALLDVSTAVDEFVAGEFGVLTSSISHPKVPESSNSKQVERPANSSPYVFLSSSILRSVQNARDRKFEDYKTKLKNLVSEINKKNNARLTLGRIQRYLAKEAKDLNISQAEVGWISNTPLKDHAGSSYLSMSSGDLARKHYTFINRLLESAGKAPFSLEVLLTSPDAAKMMGSNRGLSNDDLKVSFVNIRESIDASRASLPTTLWQLYNDYTHFTVSLLMVNTGHRPTRDPFGSLRNFDLNREVVWVQDKKAREEASRLVPLNTLSELQIRYYLSFLKDFSGIVKYSHPGEAEKLKQSLSGEAPLFRLRNTRGLTFYSASTVRDHCSSPIPGSSNWHRHWIRQHLASQSHVDVSAVDAFMAHENLLDESFSRFSTLETLELRKVSNAIEQQLQKLDVNALEVTL</sequence>
<dbReference type="EMBL" id="JAUZVZ010000006">
    <property type="protein sequence ID" value="MDP4535574.1"/>
    <property type="molecule type" value="Genomic_DNA"/>
</dbReference>
<dbReference type="Proteomes" id="UP001231616">
    <property type="component" value="Unassembled WGS sequence"/>
</dbReference>
<protein>
    <submittedName>
        <fullName evidence="1">Uncharacterized protein</fullName>
    </submittedName>
</protein>